<evidence type="ECO:0000313" key="5">
    <source>
        <dbReference type="EMBL" id="AJI78542.1"/>
    </source>
</evidence>
<dbReference type="InterPro" id="IPR002173">
    <property type="entry name" value="Carboh/pur_kinase_PfkB_CS"/>
</dbReference>
<dbReference type="SUPFAM" id="SSF53613">
    <property type="entry name" value="Ribokinase-like"/>
    <property type="match status" value="1"/>
</dbReference>
<dbReference type="Proteomes" id="UP000031890">
    <property type="component" value="Chromosome"/>
</dbReference>
<reference evidence="5 6" key="1">
    <citation type="journal article" date="2015" name="Genome Announc.">
        <title>Complete Genome Sequence and Annotation of Corynebacterium singulare DSM 44357, Isolated from a Human Semen Specimen.</title>
        <authorList>
            <person name="Merten M."/>
            <person name="Brinkrolf K."/>
            <person name="Albersmeier A."/>
            <person name="Kutter Y."/>
            <person name="Ruckert C."/>
            <person name="Tauch A."/>
        </authorList>
    </citation>
    <scope>NUCLEOTIDE SEQUENCE [LARGE SCALE GENOMIC DNA]</scope>
    <source>
        <strain evidence="5">IBS B52218</strain>
    </source>
</reference>
<sequence length="311" mass="33073">MGLITSTNVERLASKSTMVAGFGGAEANCAVALARLGNSVSWIGGVGNDDFAEMIKKGLLGEGINVYAIEKPFPTGLMIKTRPYGDRLNVIYFRKEGAAAHTAPEDIPVDIIKEAELLHFTGISLALSDSSRATSLHALEIARESGAQVSFDMNFRSKLWGESQASKSFRGVVPQVDYLFAGVSEAALAIDGDLVPGDCSESEVHRLLGALREMGAKEPVIKEGVRGAWAFDGDEIIHLPAKKVEVIDSVGAGDGFAAGYLSARLSNQTVQDALELGVKIGAFACLSSGDWEGYPTSDELESLDTFEKVNR</sequence>
<dbReference type="EC" id="2.7.1.45" evidence="5"/>
<keyword evidence="2 5" id="KW-0808">Transferase</keyword>
<dbReference type="Pfam" id="PF00294">
    <property type="entry name" value="PfkB"/>
    <property type="match status" value="1"/>
</dbReference>
<dbReference type="KEGG" id="csx:CSING_05015"/>
<name>A0A0B6EPX7_9CORY</name>
<dbReference type="PANTHER" id="PTHR43085:SF57">
    <property type="entry name" value="CARBOHYDRATE KINASE PFKB DOMAIN-CONTAINING PROTEIN"/>
    <property type="match status" value="1"/>
</dbReference>
<dbReference type="InterPro" id="IPR011611">
    <property type="entry name" value="PfkB_dom"/>
</dbReference>
<dbReference type="CDD" id="cd01166">
    <property type="entry name" value="KdgK"/>
    <property type="match status" value="1"/>
</dbReference>
<keyword evidence="3 5" id="KW-0418">Kinase</keyword>
<dbReference type="PANTHER" id="PTHR43085">
    <property type="entry name" value="HEXOKINASE FAMILY MEMBER"/>
    <property type="match status" value="1"/>
</dbReference>
<comment type="similarity">
    <text evidence="1">Belongs to the carbohydrate kinase PfkB family.</text>
</comment>
<evidence type="ECO:0000259" key="4">
    <source>
        <dbReference type="Pfam" id="PF00294"/>
    </source>
</evidence>
<dbReference type="PROSITE" id="PS00584">
    <property type="entry name" value="PFKB_KINASES_2"/>
    <property type="match status" value="1"/>
</dbReference>
<evidence type="ECO:0000313" key="6">
    <source>
        <dbReference type="Proteomes" id="UP000031890"/>
    </source>
</evidence>
<dbReference type="AlphaFoldDB" id="A0A0B6EPX7"/>
<dbReference type="InterPro" id="IPR029056">
    <property type="entry name" value="Ribokinase-like"/>
</dbReference>
<gene>
    <name evidence="5" type="ORF">CSING_05015</name>
</gene>
<protein>
    <submittedName>
        <fullName evidence="5">Sugar kinase, ribokinase</fullName>
        <ecNumber evidence="5">2.7.1.45</ecNumber>
    </submittedName>
</protein>
<evidence type="ECO:0000256" key="3">
    <source>
        <dbReference type="ARBA" id="ARBA00022777"/>
    </source>
</evidence>
<dbReference type="Gene3D" id="3.40.1190.20">
    <property type="match status" value="1"/>
</dbReference>
<dbReference type="GO" id="GO:0008673">
    <property type="term" value="F:2-dehydro-3-deoxygluconokinase activity"/>
    <property type="evidence" value="ECO:0007669"/>
    <property type="project" value="UniProtKB-EC"/>
</dbReference>
<accession>A0A0B6EPX7</accession>
<dbReference type="HOGENOM" id="CLU_027634_6_0_11"/>
<feature type="domain" description="Carbohydrate kinase PfkB" evidence="4">
    <location>
        <begin position="14"/>
        <end position="295"/>
    </location>
</feature>
<dbReference type="EMBL" id="CP010827">
    <property type="protein sequence ID" value="AJI78542.1"/>
    <property type="molecule type" value="Genomic_DNA"/>
</dbReference>
<proteinExistence type="inferred from homology"/>
<organism evidence="5 6">
    <name type="scientific">Corynebacterium singulare</name>
    <dbReference type="NCBI Taxonomy" id="161899"/>
    <lineage>
        <taxon>Bacteria</taxon>
        <taxon>Bacillati</taxon>
        <taxon>Actinomycetota</taxon>
        <taxon>Actinomycetes</taxon>
        <taxon>Mycobacteriales</taxon>
        <taxon>Corynebacteriaceae</taxon>
        <taxon>Corynebacterium</taxon>
    </lineage>
</organism>
<dbReference type="STRING" id="161899.CSING_05015"/>
<evidence type="ECO:0000256" key="1">
    <source>
        <dbReference type="ARBA" id="ARBA00010688"/>
    </source>
</evidence>
<dbReference type="InterPro" id="IPR050306">
    <property type="entry name" value="PfkB_Carbo_kinase"/>
</dbReference>
<evidence type="ECO:0000256" key="2">
    <source>
        <dbReference type="ARBA" id="ARBA00022679"/>
    </source>
</evidence>